<evidence type="ECO:0000256" key="10">
    <source>
        <dbReference type="ARBA" id="ARBA00022967"/>
    </source>
</evidence>
<evidence type="ECO:0000256" key="11">
    <source>
        <dbReference type="ARBA" id="ARBA00022989"/>
    </source>
</evidence>
<dbReference type="NCBIfam" id="TIGR01494">
    <property type="entry name" value="ATPase_P-type"/>
    <property type="match status" value="2"/>
</dbReference>
<dbReference type="SUPFAM" id="SSF56784">
    <property type="entry name" value="HAD-like"/>
    <property type="match status" value="1"/>
</dbReference>
<feature type="transmembrane region" description="Helical" evidence="17">
    <location>
        <begin position="960"/>
        <end position="981"/>
    </location>
</feature>
<name>A0A2P6VGA7_9CHLO</name>
<dbReference type="InterPro" id="IPR023299">
    <property type="entry name" value="ATPase_P-typ_cyto_dom_N"/>
</dbReference>
<evidence type="ECO:0000313" key="19">
    <source>
        <dbReference type="EMBL" id="PSC73132.1"/>
    </source>
</evidence>
<dbReference type="STRING" id="554055.A0A2P6VGA7"/>
<protein>
    <recommendedName>
        <fullName evidence="3">P-type Cu(+) transporter</fullName>
        <ecNumber evidence="3">7.2.2.8</ecNumber>
    </recommendedName>
    <alternativeName>
        <fullName evidence="16">Protein HEAVY METAL ATPASE 5</fullName>
    </alternativeName>
</protein>
<dbReference type="GO" id="GO:0046872">
    <property type="term" value="F:metal ion binding"/>
    <property type="evidence" value="ECO:0007669"/>
    <property type="project" value="UniProtKB-KW"/>
</dbReference>
<dbReference type="PRINTS" id="PR00120">
    <property type="entry name" value="HATPASE"/>
</dbReference>
<dbReference type="SUPFAM" id="SSF81653">
    <property type="entry name" value="Calcium ATPase, transduction domain A"/>
    <property type="match status" value="1"/>
</dbReference>
<feature type="transmembrane region" description="Helical" evidence="17">
    <location>
        <begin position="346"/>
        <end position="363"/>
    </location>
</feature>
<dbReference type="PROSITE" id="PS50846">
    <property type="entry name" value="HMA_2"/>
    <property type="match status" value="3"/>
</dbReference>
<keyword evidence="5 17" id="KW-0812">Transmembrane</keyword>
<comment type="subcellular location">
    <subcellularLocation>
        <location evidence="1">Membrane</location>
        <topology evidence="1">Multi-pass membrane protein</topology>
    </subcellularLocation>
</comment>
<reference evidence="19 20" key="1">
    <citation type="journal article" date="2018" name="Plant J.">
        <title>Genome sequences of Chlorella sorokiniana UTEX 1602 and Micractinium conductrix SAG 241.80: implications to maltose excretion by a green alga.</title>
        <authorList>
            <person name="Arriola M.B."/>
            <person name="Velmurugan N."/>
            <person name="Zhang Y."/>
            <person name="Plunkett M.H."/>
            <person name="Hondzo H."/>
            <person name="Barney B.M."/>
        </authorList>
    </citation>
    <scope>NUCLEOTIDE SEQUENCE [LARGE SCALE GENOMIC DNA]</scope>
    <source>
        <strain evidence="19 20">SAG 241.80</strain>
    </source>
</reference>
<dbReference type="InterPro" id="IPR001757">
    <property type="entry name" value="P_typ_ATPase"/>
</dbReference>
<dbReference type="InterPro" id="IPR018303">
    <property type="entry name" value="ATPase_P-typ_P_site"/>
</dbReference>
<dbReference type="InterPro" id="IPR044492">
    <property type="entry name" value="P_typ_ATPase_HD_dom"/>
</dbReference>
<keyword evidence="10" id="KW-1278">Translocase</keyword>
<dbReference type="AlphaFoldDB" id="A0A2P6VGA7"/>
<dbReference type="SFLD" id="SFLDS00003">
    <property type="entry name" value="Haloacid_Dehalogenase"/>
    <property type="match status" value="1"/>
</dbReference>
<dbReference type="InterPro" id="IPR017969">
    <property type="entry name" value="Heavy-metal-associated_CS"/>
</dbReference>
<proteinExistence type="inferred from homology"/>
<dbReference type="GO" id="GO:0016887">
    <property type="term" value="F:ATP hydrolysis activity"/>
    <property type="evidence" value="ECO:0007669"/>
    <property type="project" value="InterPro"/>
</dbReference>
<dbReference type="CDD" id="cd02094">
    <property type="entry name" value="P-type_ATPase_Cu-like"/>
    <property type="match status" value="1"/>
</dbReference>
<dbReference type="SFLD" id="SFLDF00027">
    <property type="entry name" value="p-type_atpase"/>
    <property type="match status" value="1"/>
</dbReference>
<comment type="caution">
    <text evidence="19">The sequence shown here is derived from an EMBL/GenBank/DDBJ whole genome shotgun (WGS) entry which is preliminary data.</text>
</comment>
<dbReference type="InterPro" id="IPR027256">
    <property type="entry name" value="P-typ_ATPase_IB"/>
</dbReference>
<keyword evidence="4" id="KW-0813">Transport</keyword>
<evidence type="ECO:0000313" key="20">
    <source>
        <dbReference type="Proteomes" id="UP000239649"/>
    </source>
</evidence>
<dbReference type="GO" id="GO:0005524">
    <property type="term" value="F:ATP binding"/>
    <property type="evidence" value="ECO:0007669"/>
    <property type="project" value="UniProtKB-UniRule"/>
</dbReference>
<evidence type="ECO:0000256" key="15">
    <source>
        <dbReference type="ARBA" id="ARBA00049289"/>
    </source>
</evidence>
<keyword evidence="9 17" id="KW-0067">ATP-binding</keyword>
<gene>
    <name evidence="19" type="ORF">C2E20_3611</name>
</gene>
<evidence type="ECO:0000256" key="5">
    <source>
        <dbReference type="ARBA" id="ARBA00022692"/>
    </source>
</evidence>
<dbReference type="SUPFAM" id="SSF55008">
    <property type="entry name" value="HMA, heavy metal-associated domain"/>
    <property type="match status" value="3"/>
</dbReference>
<feature type="domain" description="HMA" evidence="18">
    <location>
        <begin position="1"/>
        <end position="58"/>
    </location>
</feature>
<evidence type="ECO:0000256" key="2">
    <source>
        <dbReference type="ARBA" id="ARBA00006024"/>
    </source>
</evidence>
<dbReference type="Pfam" id="PF00702">
    <property type="entry name" value="Hydrolase"/>
    <property type="match status" value="1"/>
</dbReference>
<keyword evidence="20" id="KW-1185">Reference proteome</keyword>
<dbReference type="InterPro" id="IPR036412">
    <property type="entry name" value="HAD-like_sf"/>
</dbReference>
<dbReference type="PROSITE" id="PS00154">
    <property type="entry name" value="ATPASE_E1_E2"/>
    <property type="match status" value="1"/>
</dbReference>
<dbReference type="PROSITE" id="PS01047">
    <property type="entry name" value="HMA_1"/>
    <property type="match status" value="1"/>
</dbReference>
<comment type="similarity">
    <text evidence="2 17">Belongs to the cation transport ATPase (P-type) (TC 3.A.3) family. Type IB subfamily.</text>
</comment>
<keyword evidence="14 17" id="KW-0472">Membrane</keyword>
<keyword evidence="11 17" id="KW-1133">Transmembrane helix</keyword>
<dbReference type="Gene3D" id="3.40.50.1000">
    <property type="entry name" value="HAD superfamily/HAD-like"/>
    <property type="match status" value="2"/>
</dbReference>
<dbReference type="CDD" id="cd00371">
    <property type="entry name" value="HMA"/>
    <property type="match status" value="3"/>
</dbReference>
<dbReference type="InterPro" id="IPR006121">
    <property type="entry name" value="HMA_dom"/>
</dbReference>
<dbReference type="InterPro" id="IPR036163">
    <property type="entry name" value="HMA_dom_sf"/>
</dbReference>
<evidence type="ECO:0000256" key="3">
    <source>
        <dbReference type="ARBA" id="ARBA00012517"/>
    </source>
</evidence>
<evidence type="ECO:0000256" key="14">
    <source>
        <dbReference type="ARBA" id="ARBA00023136"/>
    </source>
</evidence>
<feature type="transmembrane region" description="Helical" evidence="17">
    <location>
        <begin position="504"/>
        <end position="524"/>
    </location>
</feature>
<evidence type="ECO:0000259" key="18">
    <source>
        <dbReference type="PROSITE" id="PS50846"/>
    </source>
</evidence>
<feature type="transmembrane region" description="Helical" evidence="17">
    <location>
        <begin position="302"/>
        <end position="326"/>
    </location>
</feature>
<dbReference type="Gene3D" id="3.30.70.100">
    <property type="match status" value="3"/>
</dbReference>
<dbReference type="InterPro" id="IPR008250">
    <property type="entry name" value="ATPase_P-typ_transduc_dom_A_sf"/>
</dbReference>
<dbReference type="Pfam" id="PF00403">
    <property type="entry name" value="HMA"/>
    <property type="match status" value="3"/>
</dbReference>
<dbReference type="PRINTS" id="PR00119">
    <property type="entry name" value="CATATPASE"/>
</dbReference>
<evidence type="ECO:0000256" key="7">
    <source>
        <dbReference type="ARBA" id="ARBA00022737"/>
    </source>
</evidence>
<dbReference type="InterPro" id="IPR023298">
    <property type="entry name" value="ATPase_P-typ_TM_dom_sf"/>
</dbReference>
<comment type="catalytic activity">
    <reaction evidence="15">
        <text>Cu(+)(in) + ATP + H2O = Cu(+)(out) + ADP + phosphate + H(+)</text>
        <dbReference type="Rhea" id="RHEA:25792"/>
        <dbReference type="ChEBI" id="CHEBI:15377"/>
        <dbReference type="ChEBI" id="CHEBI:15378"/>
        <dbReference type="ChEBI" id="CHEBI:30616"/>
        <dbReference type="ChEBI" id="CHEBI:43474"/>
        <dbReference type="ChEBI" id="CHEBI:49552"/>
        <dbReference type="ChEBI" id="CHEBI:456216"/>
        <dbReference type="EC" id="7.2.2.8"/>
    </reaction>
</comment>
<keyword evidence="8 17" id="KW-0547">Nucleotide-binding</keyword>
<organism evidence="19 20">
    <name type="scientific">Micractinium conductrix</name>
    <dbReference type="NCBI Taxonomy" id="554055"/>
    <lineage>
        <taxon>Eukaryota</taxon>
        <taxon>Viridiplantae</taxon>
        <taxon>Chlorophyta</taxon>
        <taxon>core chlorophytes</taxon>
        <taxon>Trebouxiophyceae</taxon>
        <taxon>Chlorellales</taxon>
        <taxon>Chlorellaceae</taxon>
        <taxon>Chlorella clade</taxon>
        <taxon>Micractinium</taxon>
    </lineage>
</organism>
<feature type="transmembrane region" description="Helical" evidence="17">
    <location>
        <begin position="231"/>
        <end position="252"/>
    </location>
</feature>
<feature type="domain" description="HMA" evidence="18">
    <location>
        <begin position="141"/>
        <end position="207"/>
    </location>
</feature>
<dbReference type="Proteomes" id="UP000239649">
    <property type="component" value="Unassembled WGS sequence"/>
</dbReference>
<evidence type="ECO:0000256" key="12">
    <source>
        <dbReference type="ARBA" id="ARBA00023008"/>
    </source>
</evidence>
<dbReference type="SUPFAM" id="SSF81665">
    <property type="entry name" value="Calcium ATPase, transmembrane domain M"/>
    <property type="match status" value="1"/>
</dbReference>
<feature type="transmembrane region" description="Helical" evidence="17">
    <location>
        <begin position="544"/>
        <end position="566"/>
    </location>
</feature>
<evidence type="ECO:0000256" key="8">
    <source>
        <dbReference type="ARBA" id="ARBA00022741"/>
    </source>
</evidence>
<dbReference type="InterPro" id="IPR023214">
    <property type="entry name" value="HAD_sf"/>
</dbReference>
<dbReference type="PANTHER" id="PTHR46594:SF4">
    <property type="entry name" value="P-TYPE CATION-TRANSPORTING ATPASE"/>
    <property type="match status" value="1"/>
</dbReference>
<feature type="transmembrane region" description="Helical" evidence="17">
    <location>
        <begin position="272"/>
        <end position="290"/>
    </location>
</feature>
<evidence type="ECO:0000256" key="17">
    <source>
        <dbReference type="RuleBase" id="RU362081"/>
    </source>
</evidence>
<dbReference type="Gene3D" id="3.40.1110.10">
    <property type="entry name" value="Calcium-transporting ATPase, cytoplasmic domain N"/>
    <property type="match status" value="2"/>
</dbReference>
<dbReference type="FunFam" id="3.30.70.100:FF:000033">
    <property type="entry name" value="Copper-transporting ATPase HMA5"/>
    <property type="match status" value="1"/>
</dbReference>
<dbReference type="FunFam" id="3.30.70.100:FF:000001">
    <property type="entry name" value="ATPase copper transporting beta"/>
    <property type="match status" value="1"/>
</dbReference>
<evidence type="ECO:0000256" key="13">
    <source>
        <dbReference type="ARBA" id="ARBA00023065"/>
    </source>
</evidence>
<dbReference type="Pfam" id="PF00122">
    <property type="entry name" value="E1-E2_ATPase"/>
    <property type="match status" value="1"/>
</dbReference>
<dbReference type="Gene3D" id="2.70.150.10">
    <property type="entry name" value="Calcium-transporting ATPase, cytoplasmic transduction domain A"/>
    <property type="match status" value="1"/>
</dbReference>
<evidence type="ECO:0000256" key="9">
    <source>
        <dbReference type="ARBA" id="ARBA00022840"/>
    </source>
</evidence>
<evidence type="ECO:0000256" key="4">
    <source>
        <dbReference type="ARBA" id="ARBA00022448"/>
    </source>
</evidence>
<dbReference type="GO" id="GO:0140581">
    <property type="term" value="F:P-type monovalent copper transporter activity"/>
    <property type="evidence" value="ECO:0007669"/>
    <property type="project" value="UniProtKB-EC"/>
</dbReference>
<feature type="domain" description="HMA" evidence="18">
    <location>
        <begin position="67"/>
        <end position="133"/>
    </location>
</feature>
<feature type="transmembrane region" description="Helical" evidence="17">
    <location>
        <begin position="932"/>
        <end position="954"/>
    </location>
</feature>
<keyword evidence="7" id="KW-0677">Repeat</keyword>
<dbReference type="EC" id="7.2.2.8" evidence="3"/>
<evidence type="ECO:0000256" key="6">
    <source>
        <dbReference type="ARBA" id="ARBA00022723"/>
    </source>
</evidence>
<dbReference type="EMBL" id="LHPF02000008">
    <property type="protein sequence ID" value="PSC73132.1"/>
    <property type="molecule type" value="Genomic_DNA"/>
</dbReference>
<accession>A0A2P6VGA7</accession>
<dbReference type="PANTHER" id="PTHR46594">
    <property type="entry name" value="P-TYPE CATION-TRANSPORTING ATPASE"/>
    <property type="match status" value="1"/>
</dbReference>
<keyword evidence="6 17" id="KW-0479">Metal-binding</keyword>
<dbReference type="OrthoDB" id="432719at2759"/>
<keyword evidence="13" id="KW-0406">Ion transport</keyword>
<dbReference type="SFLD" id="SFLDG00002">
    <property type="entry name" value="C1.7:_P-type_atpase_like"/>
    <property type="match status" value="1"/>
</dbReference>
<dbReference type="NCBIfam" id="TIGR01525">
    <property type="entry name" value="ATPase-IB_hvy"/>
    <property type="match status" value="1"/>
</dbReference>
<dbReference type="InterPro" id="IPR059000">
    <property type="entry name" value="ATPase_P-type_domA"/>
</dbReference>
<evidence type="ECO:0000256" key="1">
    <source>
        <dbReference type="ARBA" id="ARBA00004141"/>
    </source>
</evidence>
<dbReference type="FunFam" id="3.40.50.1000:FF:000031">
    <property type="entry name" value="Probable copper-transporting ATPase HMA5"/>
    <property type="match status" value="1"/>
</dbReference>
<evidence type="ECO:0000256" key="16">
    <source>
        <dbReference type="ARBA" id="ARBA00077729"/>
    </source>
</evidence>
<dbReference type="GO" id="GO:0016020">
    <property type="term" value="C:membrane"/>
    <property type="evidence" value="ECO:0007669"/>
    <property type="project" value="UniProtKB-SubCell"/>
</dbReference>
<keyword evidence="12" id="KW-0186">Copper</keyword>
<dbReference type="FunFam" id="2.70.150.10:FF:000002">
    <property type="entry name" value="Copper-transporting ATPase 1, putative"/>
    <property type="match status" value="1"/>
</dbReference>
<sequence>MQCSCCAVAVEQAVSALCGVRRVGVFLLGETADVVVDPSRTPLPAVLAAIEGAGFTAELLSSTAETAAVKLSVGGMACSSCAGAVEAALCAVPGVVGATVSLTLEQAEVQCGAWLCTPEQLAAAVEAAGFEASVLGREEVNLQRIRVGGMTCASCAGTVERALRKVPGVLDAGVNLLAGIAEVRYDPDLTGPRHLLEAVHAAGFDAEPYQEQRLDLLEAGRAETARWRRQCLIAAALTLPVFLSSMVLPMAWPAAAAWLAGRTLLGFHADQLLRLGFATPVQFWCGWRFHRGAWLALRGGRANMDVLVSLGTNAAYLYSLIAIVARRLTPHSPSGSGGMGGMGEDFFETAAMLITLVLLGKYLESAAKRRTGEAIGRLCQLAPPTALLLETGGHDGALQLEREVPTSLLHRGDLVKVLPGARVPTDGTVEEGQSHVDESMLTGESVPVAKVPGDSLIGGTVNAGGPLRMRVARVGADTALAQIVRLVEAAQMSKAPIQALADQVSAVFVPVVVALALGTFGAWYAAGSAGWYPASWLPQGHTVFLFSLLFGISVLVIACPCALGLATPTAVMVGTGVAAAHGILIKGVDALERACRVRTVVFDKTGTLTAGKPAVVDCRVWAGSAGIGVAEVAALAAAVEDNSEHPLGAAVVRFARALTAQHAGGDGSAQPPAGGALPACRDVAVTVGQGIAGWVALSSLPSGSRPALAALQAAAPAAAIPAAAAAGSDTGAAEEAASTQPAPPPAEEVWVAVGSRRLMAAEGAVVPPAAEAYLQEMETLGRTCVLVSVGGAAVAAVAIQDPLKPEARGVVAALQQGMGLRCVMLTGDNWRTARAVARQLGIEEVTAEVLPAGKVAKIKELQGRGEGGVAMVGDGVNDSPALAQADVGIAVGSGTDVAIEAADYVLMRSDLEDVLVSLDLSRCIFARIRLNYVWALGYNALMVPVAAGVFFPLARMQLPPWVAGACMAFSSVSVVLSSLALRRYRRPPPVLREMSVIVR</sequence>